<name>K7YI29_9PROT</name>
<accession>K7YI29</accession>
<evidence type="ECO:0000313" key="2">
    <source>
        <dbReference type="Proteomes" id="UP000010077"/>
    </source>
</evidence>
<dbReference type="KEGG" id="thal:A1OE_1077"/>
<organism evidence="1 2">
    <name type="scientific">Candidatus Endolissoclinum faulkneri L2</name>
    <dbReference type="NCBI Taxonomy" id="1193729"/>
    <lineage>
        <taxon>Bacteria</taxon>
        <taxon>Pseudomonadati</taxon>
        <taxon>Pseudomonadota</taxon>
        <taxon>Alphaproteobacteria</taxon>
        <taxon>Rhodospirillales</taxon>
        <taxon>Rhodospirillaceae</taxon>
        <taxon>Candidatus Endolissoclinum</taxon>
    </lineage>
</organism>
<dbReference type="Proteomes" id="UP000010077">
    <property type="component" value="Chromosome"/>
</dbReference>
<protein>
    <submittedName>
        <fullName evidence="1">Uncharacterized protein</fullName>
    </submittedName>
</protein>
<dbReference type="HOGENOM" id="CLU_3150673_0_0_5"/>
<keyword evidence="2" id="KW-1185">Reference proteome</keyword>
<reference evidence="1 2" key="1">
    <citation type="journal article" date="2012" name="Proc. Natl. Acad. Sci. U.S.A.">
        <title>Genome streamlining and chemical defense in a coral reef symbiosis.</title>
        <authorList>
            <person name="Kwan J.C."/>
            <person name="Donia M.S."/>
            <person name="Han A.W."/>
            <person name="Hirose E."/>
            <person name="Haygood M.G."/>
            <person name="Schmidt E.W."/>
        </authorList>
    </citation>
    <scope>NUCLEOTIDE SEQUENCE [LARGE SCALE GENOMIC DNA]</scope>
    <source>
        <strain evidence="1 2">L2</strain>
    </source>
</reference>
<proteinExistence type="predicted"/>
<evidence type="ECO:0000313" key="1">
    <source>
        <dbReference type="EMBL" id="AFX99255.1"/>
    </source>
</evidence>
<sequence>MPAIVKLIDVIFFLQEINKTNCALTFSHSLVLGERLFEKVNKSRLLLE</sequence>
<dbReference type="STRING" id="1193729.A1OE_1077"/>
<gene>
    <name evidence="1" type="ORF">A1OE_1077</name>
</gene>
<dbReference type="EMBL" id="CP003539">
    <property type="protein sequence ID" value="AFX99255.1"/>
    <property type="molecule type" value="Genomic_DNA"/>
</dbReference>
<dbReference type="AlphaFoldDB" id="K7YI29"/>